<evidence type="ECO:0000313" key="1">
    <source>
        <dbReference type="EMBL" id="KDN66579.1"/>
    </source>
</evidence>
<dbReference type="STRING" id="1173701.A0A066XG06"/>
<accession>A0A066XG06</accession>
<dbReference type="HOGENOM" id="CLU_1094207_0_0_1"/>
<sequence>MEVKRLLYGIPEARTYYLTDKLFSDRKDTKLTKATFTVKLKQFLKPSKPITFNGGVLSLDNNGDIHLRQKGQGKRLQPVNPNSPESHQQYVKQRARGAYITSICQPEACFDYSVAAQHQSPDTSNIKELNQQIKWQIKNPNQGLCFQPLNLATAKLFVFVDGSFANNSDLTSQLGFIVILANEQRSKDNTTTKTPDDTGEFTIKGNIVHFSLTKYKRVTQSVLASKIYAMVAGADIAHVITTTLAMVTDRLKYL</sequence>
<dbReference type="EMBL" id="JMSE01000924">
    <property type="protein sequence ID" value="KDN66579.1"/>
    <property type="molecule type" value="Genomic_DNA"/>
</dbReference>
<comment type="caution">
    <text evidence="1">The sequence shown here is derived from an EMBL/GenBank/DDBJ whole genome shotgun (WGS) entry which is preliminary data.</text>
</comment>
<dbReference type="AlphaFoldDB" id="A0A066XG06"/>
<keyword evidence="2" id="KW-1185">Reference proteome</keyword>
<protein>
    <submittedName>
        <fullName evidence="1">Uncharacterized protein</fullName>
    </submittedName>
</protein>
<dbReference type="eggNOG" id="KOG0017">
    <property type="taxonomic scope" value="Eukaryota"/>
</dbReference>
<proteinExistence type="predicted"/>
<evidence type="ECO:0000313" key="2">
    <source>
        <dbReference type="Proteomes" id="UP000027238"/>
    </source>
</evidence>
<dbReference type="OMA" id="RWIAREH"/>
<name>A0A066XG06_COLSU</name>
<reference evidence="2" key="1">
    <citation type="journal article" date="2014" name="Genome Announc.">
        <title>Draft genome sequence of Colletotrichum sublineola, a destructive pathogen of cultivated sorghum.</title>
        <authorList>
            <person name="Baroncelli R."/>
            <person name="Sanz-Martin J.M."/>
            <person name="Rech G.E."/>
            <person name="Sukno S.A."/>
            <person name="Thon M.R."/>
        </authorList>
    </citation>
    <scope>NUCLEOTIDE SEQUENCE [LARGE SCALE GENOMIC DNA]</scope>
    <source>
        <strain evidence="2">TX430BB</strain>
    </source>
</reference>
<organism evidence="1 2">
    <name type="scientific">Colletotrichum sublineola</name>
    <name type="common">Sorghum anthracnose fungus</name>
    <dbReference type="NCBI Taxonomy" id="1173701"/>
    <lineage>
        <taxon>Eukaryota</taxon>
        <taxon>Fungi</taxon>
        <taxon>Dikarya</taxon>
        <taxon>Ascomycota</taxon>
        <taxon>Pezizomycotina</taxon>
        <taxon>Sordariomycetes</taxon>
        <taxon>Hypocreomycetidae</taxon>
        <taxon>Glomerellales</taxon>
        <taxon>Glomerellaceae</taxon>
        <taxon>Colletotrichum</taxon>
        <taxon>Colletotrichum graminicola species complex</taxon>
    </lineage>
</organism>
<dbReference type="Proteomes" id="UP000027238">
    <property type="component" value="Unassembled WGS sequence"/>
</dbReference>
<gene>
    <name evidence="1" type="ORF">CSUB01_12349</name>
</gene>
<dbReference type="OrthoDB" id="4851228at2759"/>